<evidence type="ECO:0000313" key="3">
    <source>
        <dbReference type="Proteomes" id="UP000074310"/>
    </source>
</evidence>
<dbReference type="PROSITE" id="PS51257">
    <property type="entry name" value="PROKAR_LIPOPROTEIN"/>
    <property type="match status" value="1"/>
</dbReference>
<evidence type="ECO:0000256" key="1">
    <source>
        <dbReference type="SAM" id="Coils"/>
    </source>
</evidence>
<comment type="caution">
    <text evidence="2">The sequence shown here is derived from an EMBL/GenBank/DDBJ whole genome shotgun (WGS) entry which is preliminary data.</text>
</comment>
<evidence type="ECO:0000313" key="2">
    <source>
        <dbReference type="EMBL" id="KTT72490.1"/>
    </source>
</evidence>
<protein>
    <submittedName>
        <fullName evidence="2">Uncharacterized protein</fullName>
    </submittedName>
</protein>
<dbReference type="AlphaFoldDB" id="A0A147I3B0"/>
<name>A0A147I3B0_9SPHN</name>
<proteinExistence type="predicted"/>
<sequence length="211" mass="22525">MRSKALNDDAAAALRRAFAFAGLFGMAGLASIACTARVPDRVAIQGTDRLTAEEARLAALANGSETIAFPQTLLARRSDPHVAQSLAAAERRFTEERQAAAAQREALIRRIEDARAQRDLYEARRTVLRLKLDTALDARAAATQRHDQSTLASLAPQVRALQADVGAASEKAGIASARVNRLTGAIAAQARAFRARAATQRSAVQDRLRGG</sequence>
<gene>
    <name evidence="2" type="ORF">NS334_09130</name>
</gene>
<dbReference type="Proteomes" id="UP000074310">
    <property type="component" value="Unassembled WGS sequence"/>
</dbReference>
<accession>A0A147I3B0</accession>
<dbReference type="EMBL" id="LDTB01000026">
    <property type="protein sequence ID" value="KTT72490.1"/>
    <property type="molecule type" value="Genomic_DNA"/>
</dbReference>
<feature type="coiled-coil region" evidence="1">
    <location>
        <begin position="97"/>
        <end position="131"/>
    </location>
</feature>
<dbReference type="PATRIC" id="fig|869719.3.peg.1519"/>
<reference evidence="2 3" key="1">
    <citation type="journal article" date="2016" name="Front. Microbiol.">
        <title>Genomic Resource of Rice Seed Associated Bacteria.</title>
        <authorList>
            <person name="Midha S."/>
            <person name="Bansal K."/>
            <person name="Sharma S."/>
            <person name="Kumar N."/>
            <person name="Patil P.P."/>
            <person name="Chaudhry V."/>
            <person name="Patil P.B."/>
        </authorList>
    </citation>
    <scope>NUCLEOTIDE SEQUENCE [LARGE SCALE GENOMIC DNA]</scope>
    <source>
        <strain evidence="2 3">NS334</strain>
    </source>
</reference>
<dbReference type="RefSeq" id="WP_058755657.1">
    <property type="nucleotide sequence ID" value="NZ_LDTB01000026.1"/>
</dbReference>
<keyword evidence="3" id="KW-1185">Reference proteome</keyword>
<keyword evidence="1" id="KW-0175">Coiled coil</keyword>
<organism evidence="2 3">
    <name type="scientific">Sphingomonas endophytica</name>
    <dbReference type="NCBI Taxonomy" id="869719"/>
    <lineage>
        <taxon>Bacteria</taxon>
        <taxon>Pseudomonadati</taxon>
        <taxon>Pseudomonadota</taxon>
        <taxon>Alphaproteobacteria</taxon>
        <taxon>Sphingomonadales</taxon>
        <taxon>Sphingomonadaceae</taxon>
        <taxon>Sphingomonas</taxon>
    </lineage>
</organism>